<evidence type="ECO:0008006" key="5">
    <source>
        <dbReference type="Google" id="ProtNLM"/>
    </source>
</evidence>
<gene>
    <name evidence="3" type="ORF">RDB_LOCUS13258</name>
</gene>
<feature type="region of interest" description="Disordered" evidence="1">
    <location>
        <begin position="48"/>
        <end position="84"/>
    </location>
</feature>
<evidence type="ECO:0000256" key="1">
    <source>
        <dbReference type="SAM" id="MobiDB-lite"/>
    </source>
</evidence>
<feature type="region of interest" description="Disordered" evidence="1">
    <location>
        <begin position="333"/>
        <end position="375"/>
    </location>
</feature>
<accession>A0A8H2WAX7</accession>
<feature type="compositionally biased region" description="Basic and acidic residues" evidence="1">
    <location>
        <begin position="436"/>
        <end position="469"/>
    </location>
</feature>
<proteinExistence type="predicted"/>
<organism evidence="3 4">
    <name type="scientific">Rhizoctonia solani</name>
    <dbReference type="NCBI Taxonomy" id="456999"/>
    <lineage>
        <taxon>Eukaryota</taxon>
        <taxon>Fungi</taxon>
        <taxon>Dikarya</taxon>
        <taxon>Basidiomycota</taxon>
        <taxon>Agaricomycotina</taxon>
        <taxon>Agaricomycetes</taxon>
        <taxon>Cantharellales</taxon>
        <taxon>Ceratobasidiaceae</taxon>
        <taxon>Rhizoctonia</taxon>
    </lineage>
</organism>
<feature type="region of interest" description="Disordered" evidence="1">
    <location>
        <begin position="273"/>
        <end position="294"/>
    </location>
</feature>
<dbReference type="EMBL" id="CAJMWS010000069">
    <property type="protein sequence ID" value="CAE6353726.1"/>
    <property type="molecule type" value="Genomic_DNA"/>
</dbReference>
<keyword evidence="2" id="KW-0812">Transmembrane</keyword>
<sequence>MEVSNSEGEWHNLHMFSQVQNKTGSWVVTKMNIAMCRRLAFPLPSLSPSSLSPSSFPMSRSHPSRSIPTPTSTCTTTADASGPVVTEPPRLVPIDLEIQRRRRRNLKRQNFPDSCGNVGNDVLSCYPTDDTTVVQGGWTRFVWNSRYPEYIGYGNLDIYLFHADSGVEAYKWSNVPNDSNWVGVSVNDSFWGTRGVSGWQDGQNQTMPFYFVAASAGAALDGGEPRQATFTAVQTRLPDYYFQSLSSVASVSSAMSASLSSLSAIASASSAAATASGTPGSGGGTGSGSGSLQNGGGDSSFPKWAIALLVILGVLALAALMLLAWLSARNLRTRQRRRQSTGSSTPIMGLPATQAQPESSTSPVEHPPASIVGRPVSIRRGGSLINANVNDGASTRSGETGPISGQDAAIMASAFRAMLRKPDFASRPEEEDESPEERNARDMKEQLAEEGRDIQSVRSERGVRVHNTAEDGSEDGWGRPTTPRR</sequence>
<evidence type="ECO:0000313" key="4">
    <source>
        <dbReference type="Proteomes" id="UP000663846"/>
    </source>
</evidence>
<protein>
    <recommendedName>
        <fullName evidence="5">Transmembrane protein</fullName>
    </recommendedName>
</protein>
<feature type="compositionally biased region" description="Low complexity" evidence="1">
    <location>
        <begin position="48"/>
        <end position="77"/>
    </location>
</feature>
<keyword evidence="2" id="KW-1133">Transmembrane helix</keyword>
<dbReference type="Proteomes" id="UP000663846">
    <property type="component" value="Unassembled WGS sequence"/>
</dbReference>
<evidence type="ECO:0000256" key="2">
    <source>
        <dbReference type="SAM" id="Phobius"/>
    </source>
</evidence>
<feature type="compositionally biased region" description="Gly residues" evidence="1">
    <location>
        <begin position="279"/>
        <end position="294"/>
    </location>
</feature>
<feature type="region of interest" description="Disordered" evidence="1">
    <location>
        <begin position="424"/>
        <end position="485"/>
    </location>
</feature>
<evidence type="ECO:0000313" key="3">
    <source>
        <dbReference type="EMBL" id="CAE6353726.1"/>
    </source>
</evidence>
<reference evidence="3" key="1">
    <citation type="submission" date="2021-01" db="EMBL/GenBank/DDBJ databases">
        <authorList>
            <person name="Kaushik A."/>
        </authorList>
    </citation>
    <scope>NUCLEOTIDE SEQUENCE</scope>
    <source>
        <strain evidence="3">AG1-1C</strain>
    </source>
</reference>
<dbReference type="AlphaFoldDB" id="A0A8H2WAX7"/>
<feature type="compositionally biased region" description="Polar residues" evidence="1">
    <location>
        <begin position="353"/>
        <end position="363"/>
    </location>
</feature>
<feature type="transmembrane region" description="Helical" evidence="2">
    <location>
        <begin position="304"/>
        <end position="328"/>
    </location>
</feature>
<comment type="caution">
    <text evidence="3">The sequence shown here is derived from an EMBL/GenBank/DDBJ whole genome shotgun (WGS) entry which is preliminary data.</text>
</comment>
<name>A0A8H2WAX7_9AGAM</name>
<keyword evidence="2" id="KW-0472">Membrane</keyword>